<organism evidence="4 5">
    <name type="scientific">Vogesella aquatica</name>
    <dbReference type="NCBI Taxonomy" id="2984206"/>
    <lineage>
        <taxon>Bacteria</taxon>
        <taxon>Pseudomonadati</taxon>
        <taxon>Pseudomonadota</taxon>
        <taxon>Betaproteobacteria</taxon>
        <taxon>Neisseriales</taxon>
        <taxon>Chromobacteriaceae</taxon>
        <taxon>Vogesella</taxon>
    </lineage>
</organism>
<dbReference type="PROSITE" id="PS50883">
    <property type="entry name" value="EAL"/>
    <property type="match status" value="1"/>
</dbReference>
<dbReference type="Pfam" id="PF00563">
    <property type="entry name" value="EAL"/>
    <property type="match status" value="1"/>
</dbReference>
<name>A0ABT5IW78_9NEIS</name>
<feature type="modified residue" description="4-aspartylphosphate" evidence="1">
    <location>
        <position position="55"/>
    </location>
</feature>
<protein>
    <submittedName>
        <fullName evidence="4">EAL domain-containing response regulator</fullName>
    </submittedName>
</protein>
<dbReference type="CDD" id="cd01948">
    <property type="entry name" value="EAL"/>
    <property type="match status" value="1"/>
</dbReference>
<dbReference type="Pfam" id="PF00072">
    <property type="entry name" value="Response_reg"/>
    <property type="match status" value="1"/>
</dbReference>
<dbReference type="Gene3D" id="3.20.20.450">
    <property type="entry name" value="EAL domain"/>
    <property type="match status" value="1"/>
</dbReference>
<dbReference type="InterPro" id="IPR001633">
    <property type="entry name" value="EAL_dom"/>
</dbReference>
<reference evidence="4 5" key="1">
    <citation type="submission" date="2023-01" db="EMBL/GenBank/DDBJ databases">
        <title>Novel species of the genus Vogesella isolated from rivers.</title>
        <authorList>
            <person name="Lu H."/>
        </authorList>
    </citation>
    <scope>NUCLEOTIDE SEQUENCE [LARGE SCALE GENOMIC DNA]</scope>
    <source>
        <strain evidence="4 5">DC21W</strain>
    </source>
</reference>
<accession>A0ABT5IW78</accession>
<keyword evidence="1" id="KW-0597">Phosphoprotein</keyword>
<evidence type="ECO:0000313" key="4">
    <source>
        <dbReference type="EMBL" id="MDC7716451.1"/>
    </source>
</evidence>
<dbReference type="SUPFAM" id="SSF141868">
    <property type="entry name" value="EAL domain-like"/>
    <property type="match status" value="1"/>
</dbReference>
<dbReference type="InterPro" id="IPR050706">
    <property type="entry name" value="Cyclic-di-GMP_PDE-like"/>
</dbReference>
<feature type="domain" description="Response regulatory" evidence="2">
    <location>
        <begin position="6"/>
        <end position="121"/>
    </location>
</feature>
<gene>
    <name evidence="4" type="ORF">PQU95_04375</name>
</gene>
<dbReference type="Proteomes" id="UP001219956">
    <property type="component" value="Unassembled WGS sequence"/>
</dbReference>
<feature type="domain" description="EAL" evidence="3">
    <location>
        <begin position="295"/>
        <end position="547"/>
    </location>
</feature>
<evidence type="ECO:0000256" key="1">
    <source>
        <dbReference type="PROSITE-ProRule" id="PRU00169"/>
    </source>
</evidence>
<sequence>MSEQKTVLCVEDDNTIRMLICEELAFAGYQVLQARDGVEGLEMVRQHSPDLVVCDISMPRMNGFELLEAVNLNDDDPVPFVMLTALGDRQNQIRGRELGVVDYLVKPVDFDLLLAAVASRIKRRRHSDTFADASGQFFSRPLLLQRLEAARRVVAPVSVILTKIDSFLGLSIRLAPAEQQLLRSQVHTQLSQLAESGKVYGWADGCWALIERADTQASDIPASMQRHEIMVGGVMVNYTFSMLRIQVDWTSPELRRLDASALVEACALHLNFISAGNARRFIYLGDADYHALEAARYAERNLAEAIRHGELELVFQPRVDMASGGIVGAEALLRWPGAAIGVLSPGFFVPAAERMGLAAELDRWVISRMLQAVRQMVQWAPSIVLSFNLSGQSLGAGVPAYLSDCLKDDAQGIAANLEIEVTETSMAHLTPEVEQAIARLREMGTKLAVDDFGMGYASLAYLKRLRAEVIKIDRSFVTDIARQEIDAQIVEGLIGLARAMGCIVVAEGVETAVQAEALLNLGCRYAQGYYFYRPMPLDELLALLEAP</sequence>
<evidence type="ECO:0000313" key="5">
    <source>
        <dbReference type="Proteomes" id="UP001219956"/>
    </source>
</evidence>
<evidence type="ECO:0000259" key="2">
    <source>
        <dbReference type="PROSITE" id="PS50110"/>
    </source>
</evidence>
<dbReference type="RefSeq" id="WP_272750862.1">
    <property type="nucleotide sequence ID" value="NZ_JAQQLF010000005.1"/>
</dbReference>
<dbReference type="PANTHER" id="PTHR33121:SF70">
    <property type="entry name" value="SIGNALING PROTEIN YKOW"/>
    <property type="match status" value="1"/>
</dbReference>
<dbReference type="PROSITE" id="PS50110">
    <property type="entry name" value="RESPONSE_REGULATORY"/>
    <property type="match status" value="1"/>
</dbReference>
<dbReference type="InterPro" id="IPR001789">
    <property type="entry name" value="Sig_transdc_resp-reg_receiver"/>
</dbReference>
<dbReference type="Gene3D" id="3.40.50.2300">
    <property type="match status" value="1"/>
</dbReference>
<dbReference type="PANTHER" id="PTHR33121">
    <property type="entry name" value="CYCLIC DI-GMP PHOSPHODIESTERASE PDEF"/>
    <property type="match status" value="1"/>
</dbReference>
<dbReference type="SMART" id="SM00448">
    <property type="entry name" value="REC"/>
    <property type="match status" value="1"/>
</dbReference>
<dbReference type="EMBL" id="JAQQLF010000005">
    <property type="protein sequence ID" value="MDC7716451.1"/>
    <property type="molecule type" value="Genomic_DNA"/>
</dbReference>
<dbReference type="InterPro" id="IPR011006">
    <property type="entry name" value="CheY-like_superfamily"/>
</dbReference>
<dbReference type="InterPro" id="IPR035919">
    <property type="entry name" value="EAL_sf"/>
</dbReference>
<keyword evidence="5" id="KW-1185">Reference proteome</keyword>
<evidence type="ECO:0000259" key="3">
    <source>
        <dbReference type="PROSITE" id="PS50883"/>
    </source>
</evidence>
<proteinExistence type="predicted"/>
<dbReference type="SMART" id="SM00052">
    <property type="entry name" value="EAL"/>
    <property type="match status" value="1"/>
</dbReference>
<dbReference type="CDD" id="cd17574">
    <property type="entry name" value="REC_OmpR"/>
    <property type="match status" value="1"/>
</dbReference>
<dbReference type="SUPFAM" id="SSF52172">
    <property type="entry name" value="CheY-like"/>
    <property type="match status" value="1"/>
</dbReference>
<comment type="caution">
    <text evidence="4">The sequence shown here is derived from an EMBL/GenBank/DDBJ whole genome shotgun (WGS) entry which is preliminary data.</text>
</comment>